<organism evidence="1 2">
    <name type="scientific">Methylomonas aurea</name>
    <dbReference type="NCBI Taxonomy" id="2952224"/>
    <lineage>
        <taxon>Bacteria</taxon>
        <taxon>Pseudomonadati</taxon>
        <taxon>Pseudomonadota</taxon>
        <taxon>Gammaproteobacteria</taxon>
        <taxon>Methylococcales</taxon>
        <taxon>Methylococcaceae</taxon>
        <taxon>Methylomonas</taxon>
    </lineage>
</organism>
<comment type="caution">
    <text evidence="1">The sequence shown here is derived from an EMBL/GenBank/DDBJ whole genome shotgun (WGS) entry which is preliminary data.</text>
</comment>
<dbReference type="EMBL" id="JANIBM010000010">
    <property type="protein sequence ID" value="MCQ8181537.1"/>
    <property type="molecule type" value="Genomic_DNA"/>
</dbReference>
<name>A0ABT1UH35_9GAMM</name>
<dbReference type="RefSeq" id="WP_256610832.1">
    <property type="nucleotide sequence ID" value="NZ_JANIBM010000010.1"/>
</dbReference>
<protein>
    <submittedName>
        <fullName evidence="1">Uncharacterized protein</fullName>
    </submittedName>
</protein>
<reference evidence="1 2" key="1">
    <citation type="submission" date="2022-07" db="EMBL/GenBank/DDBJ databases">
        <title>Methylomonas rivi sp. nov., Methylomonas rosea sp. nov., Methylomonas aureus sp. nov. and Methylomonas subterranea sp. nov., four novel methanotrophs isolated from a freshwater creek and the deep terrestrial subsurface.</title>
        <authorList>
            <person name="Abin C."/>
            <person name="Sankaranarayanan K."/>
            <person name="Garner C."/>
            <person name="Sindelar R."/>
            <person name="Kotary K."/>
            <person name="Garner R."/>
            <person name="Barclay S."/>
            <person name="Lawson P."/>
            <person name="Krumholz L."/>
        </authorList>
    </citation>
    <scope>NUCLEOTIDE SEQUENCE [LARGE SCALE GENOMIC DNA]</scope>
    <source>
        <strain evidence="1 2">SURF-1</strain>
    </source>
</reference>
<proteinExistence type="predicted"/>
<evidence type="ECO:0000313" key="2">
    <source>
        <dbReference type="Proteomes" id="UP001524569"/>
    </source>
</evidence>
<dbReference type="Proteomes" id="UP001524569">
    <property type="component" value="Unassembled WGS sequence"/>
</dbReference>
<gene>
    <name evidence="1" type="ORF">NP603_10490</name>
</gene>
<sequence>MTEFSNDQGIAIVLLERLTSEIMPRAKSIQERLANGEQLDHWDRQFLEELIREAQRIKPLVDQHPEYQALYSQVAHLYKQITDQALLNEKN</sequence>
<evidence type="ECO:0000313" key="1">
    <source>
        <dbReference type="EMBL" id="MCQ8181537.1"/>
    </source>
</evidence>
<accession>A0ABT1UH35</accession>
<keyword evidence="2" id="KW-1185">Reference proteome</keyword>